<evidence type="ECO:0000313" key="11">
    <source>
        <dbReference type="Proteomes" id="UP000248857"/>
    </source>
</evidence>
<name>A0A2W1J8Z3_9CYAN</name>
<keyword evidence="5 8" id="KW-1133">Transmembrane helix</keyword>
<organism evidence="10 11">
    <name type="scientific">Acaryochloris thomasi RCC1774</name>
    <dbReference type="NCBI Taxonomy" id="1764569"/>
    <lineage>
        <taxon>Bacteria</taxon>
        <taxon>Bacillati</taxon>
        <taxon>Cyanobacteriota</taxon>
        <taxon>Cyanophyceae</taxon>
        <taxon>Acaryochloridales</taxon>
        <taxon>Acaryochloridaceae</taxon>
        <taxon>Acaryochloris</taxon>
        <taxon>Acaryochloris thomasi</taxon>
    </lineage>
</organism>
<keyword evidence="3" id="KW-1003">Cell membrane</keyword>
<dbReference type="OrthoDB" id="102453at2"/>
<protein>
    <recommendedName>
        <fullName evidence="9">TraD/TraG TraM recognition site domain-containing protein</fullName>
    </recommendedName>
</protein>
<evidence type="ECO:0000256" key="4">
    <source>
        <dbReference type="ARBA" id="ARBA00022692"/>
    </source>
</evidence>
<reference evidence="10 11" key="1">
    <citation type="journal article" date="2018" name="Sci. Rep.">
        <title>A novel species of the marine cyanobacterium Acaryochloris with a unique pigment content and lifestyle.</title>
        <authorList>
            <person name="Partensky F."/>
            <person name="Six C."/>
            <person name="Ratin M."/>
            <person name="Garczarek L."/>
            <person name="Vaulot D."/>
            <person name="Probert I."/>
            <person name="Calteau A."/>
            <person name="Gourvil P."/>
            <person name="Marie D."/>
            <person name="Grebert T."/>
            <person name="Bouchier C."/>
            <person name="Le Panse S."/>
            <person name="Gachenot M."/>
            <person name="Rodriguez F."/>
            <person name="Garrido J.L."/>
        </authorList>
    </citation>
    <scope>NUCLEOTIDE SEQUENCE [LARGE SCALE GENOMIC DNA]</scope>
    <source>
        <strain evidence="10 11">RCC1774</strain>
    </source>
</reference>
<dbReference type="InterPro" id="IPR051539">
    <property type="entry name" value="T4SS-coupling_protein"/>
</dbReference>
<dbReference type="Pfam" id="PF12696">
    <property type="entry name" value="TraG-D_C"/>
    <property type="match status" value="1"/>
</dbReference>
<evidence type="ECO:0000256" key="7">
    <source>
        <dbReference type="SAM" id="MobiDB-lite"/>
    </source>
</evidence>
<feature type="domain" description="TraD/TraG TraM recognition site" evidence="9">
    <location>
        <begin position="349"/>
        <end position="462"/>
    </location>
</feature>
<dbReference type="Pfam" id="PF02534">
    <property type="entry name" value="T4SS-DNA_transf"/>
    <property type="match status" value="1"/>
</dbReference>
<evidence type="ECO:0000256" key="2">
    <source>
        <dbReference type="ARBA" id="ARBA00008806"/>
    </source>
</evidence>
<proteinExistence type="inferred from homology"/>
<evidence type="ECO:0000313" key="10">
    <source>
        <dbReference type="EMBL" id="PZD70586.1"/>
    </source>
</evidence>
<dbReference type="Gene3D" id="3.40.50.300">
    <property type="entry name" value="P-loop containing nucleotide triphosphate hydrolases"/>
    <property type="match status" value="2"/>
</dbReference>
<keyword evidence="11" id="KW-1185">Reference proteome</keyword>
<feature type="region of interest" description="Disordered" evidence="7">
    <location>
        <begin position="533"/>
        <end position="554"/>
    </location>
</feature>
<feature type="compositionally biased region" description="Low complexity" evidence="7">
    <location>
        <begin position="433"/>
        <end position="446"/>
    </location>
</feature>
<dbReference type="InterPro" id="IPR003688">
    <property type="entry name" value="TraG/VirD4"/>
</dbReference>
<dbReference type="PANTHER" id="PTHR37937">
    <property type="entry name" value="CONJUGATIVE TRANSFER: DNA TRANSPORT"/>
    <property type="match status" value="1"/>
</dbReference>
<comment type="similarity">
    <text evidence="2">Belongs to the VirD4/TraG family.</text>
</comment>
<dbReference type="GO" id="GO:0005886">
    <property type="term" value="C:plasma membrane"/>
    <property type="evidence" value="ECO:0007669"/>
    <property type="project" value="UniProtKB-SubCell"/>
</dbReference>
<comment type="caution">
    <text evidence="10">The sequence shown here is derived from an EMBL/GenBank/DDBJ whole genome shotgun (WGS) entry which is preliminary data.</text>
</comment>
<dbReference type="PANTHER" id="PTHR37937:SF1">
    <property type="entry name" value="CONJUGATIVE TRANSFER: DNA TRANSPORT"/>
    <property type="match status" value="1"/>
</dbReference>
<dbReference type="InterPro" id="IPR032689">
    <property type="entry name" value="TraG-D_C"/>
</dbReference>
<dbReference type="InterPro" id="IPR027417">
    <property type="entry name" value="P-loop_NTPase"/>
</dbReference>
<evidence type="ECO:0000256" key="1">
    <source>
        <dbReference type="ARBA" id="ARBA00004651"/>
    </source>
</evidence>
<feature type="region of interest" description="Disordered" evidence="7">
    <location>
        <begin position="424"/>
        <end position="447"/>
    </location>
</feature>
<gene>
    <name evidence="10" type="ORF">C1752_10436</name>
</gene>
<feature type="transmembrane region" description="Helical" evidence="8">
    <location>
        <begin position="23"/>
        <end position="42"/>
    </location>
</feature>
<sequence length="554" mass="60634">MTDFLEVQPSDPSLVRYAKNNPARLGMLSACVLAVLLLQVFAGQTKKTKLAKGHLAKGLEKKNALNLMKQQQAAKKLTKTAFNIRQPGQKGFLAVPNAQPGVLVLGSPGAGKTASVINPLVRSAIDQGHRIIMFDWKYPDQASQLVPYAAARGYKRINVFAPGFAESQRINPLDLIESPEDMIGAQELALSILQNDSKVNTDSTTQFFLDSAASLLAPIFCVVKGCQYPDLLTVLMILQSENLIERLKSAKIGRYQRLMLQQAIATAGSPKQLAGLLTSTIKPLTNFLLGDNMINAVVGASSFDPILRPKEMIVFGMDRNNSEALKPLIGSTLRMTMKNNLLNKCGVPLIASLDELSTLELPITEWLNTNRSDGFVGLIGLQNLEQCDKDRRRELKTGCPTKMLFNPNDDETAEMFSKWLGKEQVGTKSKTEGWSSGKRSRSTSGREQAVDMLQAADILKQPEGVALVLNSGHRNAKEASVPFRHRFTYTSKDEAQEAKLQGLWEEACLPRLVGRAPAMTGEVDAMIKARRNEAKKLLGNPDKGTHRGPKGGNK</sequence>
<dbReference type="CDD" id="cd01127">
    <property type="entry name" value="TrwB_TraG_TraD_VirD4"/>
    <property type="match status" value="2"/>
</dbReference>
<keyword evidence="6 8" id="KW-0472">Membrane</keyword>
<evidence type="ECO:0000256" key="5">
    <source>
        <dbReference type="ARBA" id="ARBA00022989"/>
    </source>
</evidence>
<evidence type="ECO:0000256" key="3">
    <source>
        <dbReference type="ARBA" id="ARBA00022475"/>
    </source>
</evidence>
<evidence type="ECO:0000256" key="6">
    <source>
        <dbReference type="ARBA" id="ARBA00023136"/>
    </source>
</evidence>
<dbReference type="AlphaFoldDB" id="A0A2W1J8Z3"/>
<evidence type="ECO:0000256" key="8">
    <source>
        <dbReference type="SAM" id="Phobius"/>
    </source>
</evidence>
<dbReference type="Proteomes" id="UP000248857">
    <property type="component" value="Unassembled WGS sequence"/>
</dbReference>
<dbReference type="SUPFAM" id="SSF52540">
    <property type="entry name" value="P-loop containing nucleoside triphosphate hydrolases"/>
    <property type="match status" value="1"/>
</dbReference>
<dbReference type="EMBL" id="PQWO01000032">
    <property type="protein sequence ID" value="PZD70586.1"/>
    <property type="molecule type" value="Genomic_DNA"/>
</dbReference>
<comment type="subcellular location">
    <subcellularLocation>
        <location evidence="1">Cell membrane</location>
        <topology evidence="1">Multi-pass membrane protein</topology>
    </subcellularLocation>
</comment>
<evidence type="ECO:0000259" key="9">
    <source>
        <dbReference type="Pfam" id="PF12696"/>
    </source>
</evidence>
<dbReference type="RefSeq" id="WP_110988824.1">
    <property type="nucleotide sequence ID" value="NZ_CAWNWM010000032.1"/>
</dbReference>
<accession>A0A2W1J8Z3</accession>
<keyword evidence="4 8" id="KW-0812">Transmembrane</keyword>